<reference evidence="1" key="1">
    <citation type="submission" date="2022-03" db="EMBL/GenBank/DDBJ databases">
        <authorList>
            <person name="Lindestad O."/>
        </authorList>
    </citation>
    <scope>NUCLEOTIDE SEQUENCE</scope>
</reference>
<dbReference type="Proteomes" id="UP000838756">
    <property type="component" value="Unassembled WGS sequence"/>
</dbReference>
<name>A0A8S4RW30_9NEOP</name>
<keyword evidence="2" id="KW-1185">Reference proteome</keyword>
<sequence>MITISIVIGIIISTDRRPLLDIGLLKGVPNSTVLCRLCPAAPRDLLDVVCPPCGRLTNAALTSAGRHSSTLGPQRFPSYVPHCHFSFAIR</sequence>
<protein>
    <submittedName>
        <fullName evidence="1">Jg27873 protein</fullName>
    </submittedName>
</protein>
<organism evidence="1 2">
    <name type="scientific">Pararge aegeria aegeria</name>
    <dbReference type="NCBI Taxonomy" id="348720"/>
    <lineage>
        <taxon>Eukaryota</taxon>
        <taxon>Metazoa</taxon>
        <taxon>Ecdysozoa</taxon>
        <taxon>Arthropoda</taxon>
        <taxon>Hexapoda</taxon>
        <taxon>Insecta</taxon>
        <taxon>Pterygota</taxon>
        <taxon>Neoptera</taxon>
        <taxon>Endopterygota</taxon>
        <taxon>Lepidoptera</taxon>
        <taxon>Glossata</taxon>
        <taxon>Ditrysia</taxon>
        <taxon>Papilionoidea</taxon>
        <taxon>Nymphalidae</taxon>
        <taxon>Satyrinae</taxon>
        <taxon>Satyrini</taxon>
        <taxon>Parargina</taxon>
        <taxon>Pararge</taxon>
    </lineage>
</organism>
<comment type="caution">
    <text evidence="1">The sequence shown here is derived from an EMBL/GenBank/DDBJ whole genome shotgun (WGS) entry which is preliminary data.</text>
</comment>
<dbReference type="OrthoDB" id="7475696at2759"/>
<gene>
    <name evidence="1" type="primary">jg27873</name>
    <name evidence="1" type="ORF">PAEG_LOCUS19175</name>
</gene>
<accession>A0A8S4RW30</accession>
<dbReference type="AlphaFoldDB" id="A0A8S4RW30"/>
<dbReference type="EMBL" id="CAKXAJ010025708">
    <property type="protein sequence ID" value="CAH2242960.1"/>
    <property type="molecule type" value="Genomic_DNA"/>
</dbReference>
<evidence type="ECO:0000313" key="2">
    <source>
        <dbReference type="Proteomes" id="UP000838756"/>
    </source>
</evidence>
<evidence type="ECO:0000313" key="1">
    <source>
        <dbReference type="EMBL" id="CAH2242960.1"/>
    </source>
</evidence>
<proteinExistence type="predicted"/>